<dbReference type="PANTHER" id="PTHR43537">
    <property type="entry name" value="TRANSCRIPTIONAL REGULATOR, GNTR FAMILY"/>
    <property type="match status" value="1"/>
</dbReference>
<dbReference type="Proteomes" id="UP000476030">
    <property type="component" value="Unassembled WGS sequence"/>
</dbReference>
<evidence type="ECO:0000313" key="6">
    <source>
        <dbReference type="Proteomes" id="UP000476030"/>
    </source>
</evidence>
<dbReference type="InterPro" id="IPR000524">
    <property type="entry name" value="Tscrpt_reg_HTH_GntR"/>
</dbReference>
<accession>A0A6L8W9F8</accession>
<dbReference type="PROSITE" id="PS50949">
    <property type="entry name" value="HTH_GNTR"/>
    <property type="match status" value="1"/>
</dbReference>
<dbReference type="Pfam" id="PF07729">
    <property type="entry name" value="FCD"/>
    <property type="match status" value="1"/>
</dbReference>
<name>A0A6L8W9F8_9PROT</name>
<dbReference type="RefSeq" id="WP_161316346.1">
    <property type="nucleotide sequence ID" value="NZ_WTUW01000009.1"/>
</dbReference>
<evidence type="ECO:0000256" key="1">
    <source>
        <dbReference type="ARBA" id="ARBA00023015"/>
    </source>
</evidence>
<evidence type="ECO:0000256" key="2">
    <source>
        <dbReference type="ARBA" id="ARBA00023125"/>
    </source>
</evidence>
<evidence type="ECO:0000256" key="3">
    <source>
        <dbReference type="ARBA" id="ARBA00023163"/>
    </source>
</evidence>
<dbReference type="SMART" id="SM00345">
    <property type="entry name" value="HTH_GNTR"/>
    <property type="match status" value="1"/>
</dbReference>
<dbReference type="AlphaFoldDB" id="A0A6L8W9F8"/>
<dbReference type="Gene3D" id="1.10.10.10">
    <property type="entry name" value="Winged helix-like DNA-binding domain superfamily/Winged helix DNA-binding domain"/>
    <property type="match status" value="1"/>
</dbReference>
<dbReference type="InterPro" id="IPR036388">
    <property type="entry name" value="WH-like_DNA-bd_sf"/>
</dbReference>
<dbReference type="PRINTS" id="PR00035">
    <property type="entry name" value="HTHGNTR"/>
</dbReference>
<dbReference type="GO" id="GO:0003677">
    <property type="term" value="F:DNA binding"/>
    <property type="evidence" value="ECO:0007669"/>
    <property type="project" value="UniProtKB-KW"/>
</dbReference>
<evidence type="ECO:0000259" key="4">
    <source>
        <dbReference type="PROSITE" id="PS50949"/>
    </source>
</evidence>
<dbReference type="InterPro" id="IPR008920">
    <property type="entry name" value="TF_FadR/GntR_C"/>
</dbReference>
<dbReference type="SUPFAM" id="SSF46785">
    <property type="entry name" value="Winged helix' DNA-binding domain"/>
    <property type="match status" value="1"/>
</dbReference>
<organism evidence="5 6">
    <name type="scientific">Sneathiella litorea</name>
    <dbReference type="NCBI Taxonomy" id="2606216"/>
    <lineage>
        <taxon>Bacteria</taxon>
        <taxon>Pseudomonadati</taxon>
        <taxon>Pseudomonadota</taxon>
        <taxon>Alphaproteobacteria</taxon>
        <taxon>Sneathiellales</taxon>
        <taxon>Sneathiellaceae</taxon>
        <taxon>Sneathiella</taxon>
    </lineage>
</organism>
<dbReference type="InterPro" id="IPR011711">
    <property type="entry name" value="GntR_C"/>
</dbReference>
<dbReference type="PANTHER" id="PTHR43537:SF49">
    <property type="entry name" value="TRANSCRIPTIONAL REGULATORY PROTEIN"/>
    <property type="match status" value="1"/>
</dbReference>
<proteinExistence type="predicted"/>
<reference evidence="5 6" key="1">
    <citation type="submission" date="2019-12" db="EMBL/GenBank/DDBJ databases">
        <title>Snethiella sp. nov. sp. isolated from sea sand.</title>
        <authorList>
            <person name="Kim J."/>
            <person name="Jeong S.E."/>
            <person name="Jung H.S."/>
            <person name="Jeon C.O."/>
        </authorList>
    </citation>
    <scope>NUCLEOTIDE SEQUENCE [LARGE SCALE GENOMIC DNA]</scope>
    <source>
        <strain evidence="5 6">DP05</strain>
    </source>
</reference>
<dbReference type="GO" id="GO:0003700">
    <property type="term" value="F:DNA-binding transcription factor activity"/>
    <property type="evidence" value="ECO:0007669"/>
    <property type="project" value="InterPro"/>
</dbReference>
<keyword evidence="3" id="KW-0804">Transcription</keyword>
<comment type="caution">
    <text evidence="5">The sequence shown here is derived from an EMBL/GenBank/DDBJ whole genome shotgun (WGS) entry which is preliminary data.</text>
</comment>
<dbReference type="EMBL" id="WTUW01000009">
    <property type="protein sequence ID" value="MZR31751.1"/>
    <property type="molecule type" value="Genomic_DNA"/>
</dbReference>
<dbReference type="SUPFAM" id="SSF48008">
    <property type="entry name" value="GntR ligand-binding domain-like"/>
    <property type="match status" value="1"/>
</dbReference>
<dbReference type="InterPro" id="IPR036390">
    <property type="entry name" value="WH_DNA-bd_sf"/>
</dbReference>
<gene>
    <name evidence="5" type="ORF">GQE98_14035</name>
</gene>
<protein>
    <submittedName>
        <fullName evidence="5">FCD domain-containing protein</fullName>
    </submittedName>
</protein>
<keyword evidence="2" id="KW-0238">DNA-binding</keyword>
<keyword evidence="1" id="KW-0805">Transcription regulation</keyword>
<dbReference type="Pfam" id="PF00392">
    <property type="entry name" value="GntR"/>
    <property type="match status" value="1"/>
</dbReference>
<feature type="domain" description="HTH gntR-type" evidence="4">
    <location>
        <begin position="3"/>
        <end position="70"/>
    </location>
</feature>
<dbReference type="SMART" id="SM00895">
    <property type="entry name" value="FCD"/>
    <property type="match status" value="1"/>
</dbReference>
<keyword evidence="6" id="KW-1185">Reference proteome</keyword>
<evidence type="ECO:0000313" key="5">
    <source>
        <dbReference type="EMBL" id="MZR31751.1"/>
    </source>
</evidence>
<dbReference type="Gene3D" id="1.20.120.530">
    <property type="entry name" value="GntR ligand-binding domain-like"/>
    <property type="match status" value="1"/>
</dbReference>
<dbReference type="CDD" id="cd07377">
    <property type="entry name" value="WHTH_GntR"/>
    <property type="match status" value="1"/>
</dbReference>
<sequence>MATSRANEILPVLEQDIVTGKLTPGTRLDETVLAEKFGVSRTPIREALNRLSTSGLVEIRPRRGAIVAAISVQDLMNMFEVMADLEALCARLAARRITPAEKEALRAAHVDCHALSGTENFDEYYVLNLRLHDLLYKASHNSFLEKQVCELRRRLSPHRRLQVRIPGRILASSNEHGALVKAVIDGDAALAEKLTRNHVAIQGERFTDFLATLPSHYLQASA</sequence>